<evidence type="ECO:0000256" key="1">
    <source>
        <dbReference type="ARBA" id="ARBA00022723"/>
    </source>
</evidence>
<dbReference type="Proteomes" id="UP001161017">
    <property type="component" value="Unassembled WGS sequence"/>
</dbReference>
<keyword evidence="2 4" id="KW-0863">Zinc-finger</keyword>
<dbReference type="Pfam" id="PF06839">
    <property type="entry name" value="Zn_ribbon_GRF"/>
    <property type="match status" value="1"/>
</dbReference>
<feature type="region of interest" description="Disordered" evidence="5">
    <location>
        <begin position="1"/>
        <end position="35"/>
    </location>
</feature>
<keyword evidence="8" id="KW-1185">Reference proteome</keyword>
<dbReference type="AlphaFoldDB" id="A0AA43QRT7"/>
<protein>
    <recommendedName>
        <fullName evidence="6">GRF-type domain-containing protein</fullName>
    </recommendedName>
</protein>
<dbReference type="GO" id="GO:0008270">
    <property type="term" value="F:zinc ion binding"/>
    <property type="evidence" value="ECO:0007669"/>
    <property type="project" value="UniProtKB-KW"/>
</dbReference>
<sequence>MPPLPPTPAMFKSRPPTKAFRKNRRTPNGTASKAPLKGLFSDGIWKCNCAPRLPASHFQTKNGGKNHGRWFYTCQHPQPRRCGFFLWDDEAKTREAAVVLNNGRSEPMPFVEEEGGSVVTPTKANGGYNGGLLTPLTERRGGGVIVLDGDGEEMRTPYTPSKPPAVRAIQLPTPSKSNYVNSRRNPSQATTTAGSSDDEREEFFDWPASDDEAMGKAADRVAGKESLLGNNREYMPMPMPPPETPRKVHKVDAMATPGKRKWGDEMGFADGAAGVGATGGLVTPVTASRGVGGGDDVFTTPATSTTQGILLFGNPASAAADTTPTPIRYKDLPASADSELATEILESLQTSLSAPLFSEAREKVKAICNRHVMYTKGIMKGRDVSRAMVKKKEEQLVALQGELDGLRSERETDRAVIRHLRRELATRGATEGR</sequence>
<name>A0AA43QRT7_9LECA</name>
<gene>
    <name evidence="7" type="ORF">OHK93_002561</name>
</gene>
<feature type="region of interest" description="Disordered" evidence="5">
    <location>
        <begin position="148"/>
        <end position="200"/>
    </location>
</feature>
<keyword evidence="1" id="KW-0479">Metal-binding</keyword>
<evidence type="ECO:0000256" key="3">
    <source>
        <dbReference type="ARBA" id="ARBA00022833"/>
    </source>
</evidence>
<evidence type="ECO:0000313" key="7">
    <source>
        <dbReference type="EMBL" id="MDI1491352.1"/>
    </source>
</evidence>
<feature type="domain" description="GRF-type" evidence="6">
    <location>
        <begin position="47"/>
        <end position="91"/>
    </location>
</feature>
<organism evidence="7 8">
    <name type="scientific">Ramalina farinacea</name>
    <dbReference type="NCBI Taxonomy" id="258253"/>
    <lineage>
        <taxon>Eukaryota</taxon>
        <taxon>Fungi</taxon>
        <taxon>Dikarya</taxon>
        <taxon>Ascomycota</taxon>
        <taxon>Pezizomycotina</taxon>
        <taxon>Lecanoromycetes</taxon>
        <taxon>OSLEUM clade</taxon>
        <taxon>Lecanoromycetidae</taxon>
        <taxon>Lecanorales</taxon>
        <taxon>Lecanorineae</taxon>
        <taxon>Ramalinaceae</taxon>
        <taxon>Ramalina</taxon>
    </lineage>
</organism>
<evidence type="ECO:0000256" key="2">
    <source>
        <dbReference type="ARBA" id="ARBA00022771"/>
    </source>
</evidence>
<evidence type="ECO:0000256" key="5">
    <source>
        <dbReference type="SAM" id="MobiDB-lite"/>
    </source>
</evidence>
<feature type="compositionally biased region" description="Polar residues" evidence="5">
    <location>
        <begin position="172"/>
        <end position="195"/>
    </location>
</feature>
<evidence type="ECO:0000313" key="8">
    <source>
        <dbReference type="Proteomes" id="UP001161017"/>
    </source>
</evidence>
<dbReference type="PROSITE" id="PS51999">
    <property type="entry name" value="ZF_GRF"/>
    <property type="match status" value="1"/>
</dbReference>
<keyword evidence="3" id="KW-0862">Zinc</keyword>
<proteinExistence type="predicted"/>
<accession>A0AA43QRT7</accession>
<evidence type="ECO:0000259" key="6">
    <source>
        <dbReference type="PROSITE" id="PS51999"/>
    </source>
</evidence>
<reference evidence="7" key="1">
    <citation type="journal article" date="2023" name="Genome Biol. Evol.">
        <title>First Whole Genome Sequence and Flow Cytometry Genome Size Data for the Lichen-Forming Fungus Ramalina farinacea (Ascomycota).</title>
        <authorList>
            <person name="Llewellyn T."/>
            <person name="Mian S."/>
            <person name="Hill R."/>
            <person name="Leitch I.J."/>
            <person name="Gaya E."/>
        </authorList>
    </citation>
    <scope>NUCLEOTIDE SEQUENCE</scope>
    <source>
        <strain evidence="7">LIQ254RAFAR</strain>
    </source>
</reference>
<comment type="caution">
    <text evidence="7">The sequence shown here is derived from an EMBL/GenBank/DDBJ whole genome shotgun (WGS) entry which is preliminary data.</text>
</comment>
<dbReference type="InterPro" id="IPR010666">
    <property type="entry name" value="Znf_GRF"/>
</dbReference>
<dbReference type="EMBL" id="JAPUFD010000014">
    <property type="protein sequence ID" value="MDI1491352.1"/>
    <property type="molecule type" value="Genomic_DNA"/>
</dbReference>
<evidence type="ECO:0000256" key="4">
    <source>
        <dbReference type="PROSITE-ProRule" id="PRU01343"/>
    </source>
</evidence>